<feature type="compositionally biased region" description="Basic and acidic residues" evidence="1">
    <location>
        <begin position="106"/>
        <end position="123"/>
    </location>
</feature>
<proteinExistence type="predicted"/>
<evidence type="ECO:0008006" key="4">
    <source>
        <dbReference type="Google" id="ProtNLM"/>
    </source>
</evidence>
<evidence type="ECO:0000313" key="2">
    <source>
        <dbReference type="EMBL" id="KAB1201620.1"/>
    </source>
</evidence>
<accession>A0A6A1URB7</accession>
<dbReference type="AlphaFoldDB" id="A0A6A1URB7"/>
<name>A0A6A1URB7_9ROSI</name>
<comment type="caution">
    <text evidence="2">The sequence shown here is derived from an EMBL/GenBank/DDBJ whole genome shotgun (WGS) entry which is preliminary data.</text>
</comment>
<feature type="region of interest" description="Disordered" evidence="1">
    <location>
        <begin position="101"/>
        <end position="129"/>
    </location>
</feature>
<dbReference type="OrthoDB" id="1928787at2759"/>
<dbReference type="PANTHER" id="PTHR35461">
    <property type="entry name" value="BNAANNG14610D PROTEIN"/>
    <property type="match status" value="1"/>
</dbReference>
<reference evidence="2 3" key="1">
    <citation type="journal article" date="2019" name="Plant Biotechnol. J.">
        <title>The red bayberry genome and genetic basis of sex determination.</title>
        <authorList>
            <person name="Jia H.M."/>
            <person name="Jia H.J."/>
            <person name="Cai Q.L."/>
            <person name="Wang Y."/>
            <person name="Zhao H.B."/>
            <person name="Yang W.F."/>
            <person name="Wang G.Y."/>
            <person name="Li Y.H."/>
            <person name="Zhan D.L."/>
            <person name="Shen Y.T."/>
            <person name="Niu Q.F."/>
            <person name="Chang L."/>
            <person name="Qiu J."/>
            <person name="Zhao L."/>
            <person name="Xie H.B."/>
            <person name="Fu W.Y."/>
            <person name="Jin J."/>
            <person name="Li X.W."/>
            <person name="Jiao Y."/>
            <person name="Zhou C.C."/>
            <person name="Tu T."/>
            <person name="Chai C.Y."/>
            <person name="Gao J.L."/>
            <person name="Fan L.J."/>
            <person name="van de Weg E."/>
            <person name="Wang J.Y."/>
            <person name="Gao Z.S."/>
        </authorList>
    </citation>
    <scope>NUCLEOTIDE SEQUENCE [LARGE SCALE GENOMIC DNA]</scope>
    <source>
        <tissue evidence="2">Leaves</tissue>
    </source>
</reference>
<sequence>MLLRNSFSNTKKFFRKTVQSFKSLFSGGYQKLPKTTPPHPLSYAASVNLTVQYSSYEEFAEPCDSGKDQERKGSKKKAVSSPTKQETEVYRGSFIDFSQATPVKKNHTESREEYHHNRDDTRSIPHQRKRQEDYCSEGLIKEGRTCLAQKLKELEMLDMSNVDHLLDIEDVLHYYSRINCPAYLDIVDRFFMDIYEEFFGAASLTPASLVSSRLRPRSVKP</sequence>
<gene>
    <name evidence="2" type="ORF">CJ030_MR0G002594</name>
</gene>
<dbReference type="PANTHER" id="PTHR35461:SF3">
    <property type="entry name" value="OVATE DOMAIN-CONTAINING PROTEIN"/>
    <property type="match status" value="1"/>
</dbReference>
<keyword evidence="3" id="KW-1185">Reference proteome</keyword>
<dbReference type="Proteomes" id="UP000516437">
    <property type="component" value="Unassembled WGS sequence"/>
</dbReference>
<protein>
    <recommendedName>
        <fullName evidence="4">OVATE domain-containing protein</fullName>
    </recommendedName>
</protein>
<organism evidence="2 3">
    <name type="scientific">Morella rubra</name>
    <name type="common">Chinese bayberry</name>
    <dbReference type="NCBI Taxonomy" id="262757"/>
    <lineage>
        <taxon>Eukaryota</taxon>
        <taxon>Viridiplantae</taxon>
        <taxon>Streptophyta</taxon>
        <taxon>Embryophyta</taxon>
        <taxon>Tracheophyta</taxon>
        <taxon>Spermatophyta</taxon>
        <taxon>Magnoliopsida</taxon>
        <taxon>eudicotyledons</taxon>
        <taxon>Gunneridae</taxon>
        <taxon>Pentapetalae</taxon>
        <taxon>rosids</taxon>
        <taxon>fabids</taxon>
        <taxon>Fagales</taxon>
        <taxon>Myricaceae</taxon>
        <taxon>Morella</taxon>
    </lineage>
</organism>
<dbReference type="EMBL" id="RXIC02000048">
    <property type="protein sequence ID" value="KAB1201620.1"/>
    <property type="molecule type" value="Genomic_DNA"/>
</dbReference>
<feature type="region of interest" description="Disordered" evidence="1">
    <location>
        <begin position="62"/>
        <end position="84"/>
    </location>
</feature>
<evidence type="ECO:0000256" key="1">
    <source>
        <dbReference type="SAM" id="MobiDB-lite"/>
    </source>
</evidence>
<evidence type="ECO:0000313" key="3">
    <source>
        <dbReference type="Proteomes" id="UP000516437"/>
    </source>
</evidence>